<protein>
    <submittedName>
        <fullName evidence="1">Restriction endonuclease S subunit</fullName>
    </submittedName>
</protein>
<comment type="caution">
    <text evidence="1">The sequence shown here is derived from an EMBL/GenBank/DDBJ whole genome shotgun (WGS) entry which is preliminary data.</text>
</comment>
<organism evidence="1 2">
    <name type="scientific">Geomicrobium halophilum</name>
    <dbReference type="NCBI Taxonomy" id="549000"/>
    <lineage>
        <taxon>Bacteria</taxon>
        <taxon>Bacillati</taxon>
        <taxon>Bacillota</taxon>
        <taxon>Bacilli</taxon>
        <taxon>Bacillales</taxon>
        <taxon>Geomicrobium</taxon>
    </lineage>
</organism>
<dbReference type="Proteomes" id="UP000568839">
    <property type="component" value="Unassembled WGS sequence"/>
</dbReference>
<evidence type="ECO:0000313" key="1">
    <source>
        <dbReference type="EMBL" id="MBB6449599.1"/>
    </source>
</evidence>
<accession>A0A841PLG6</accession>
<evidence type="ECO:0000313" key="2">
    <source>
        <dbReference type="Proteomes" id="UP000568839"/>
    </source>
</evidence>
<keyword evidence="2" id="KW-1185">Reference proteome</keyword>
<keyword evidence="1" id="KW-0255">Endonuclease</keyword>
<keyword evidence="1" id="KW-0540">Nuclease</keyword>
<name>A0A841PLG6_9BACL</name>
<dbReference type="GO" id="GO:0004519">
    <property type="term" value="F:endonuclease activity"/>
    <property type="evidence" value="ECO:0007669"/>
    <property type="project" value="UniProtKB-KW"/>
</dbReference>
<dbReference type="RefSeq" id="WP_281381363.1">
    <property type="nucleotide sequence ID" value="NZ_JACHHJ010000001.1"/>
</dbReference>
<keyword evidence="1" id="KW-0378">Hydrolase</keyword>
<gene>
    <name evidence="1" type="ORF">HNR44_001548</name>
</gene>
<dbReference type="EMBL" id="JACHHJ010000001">
    <property type="protein sequence ID" value="MBB6449599.1"/>
    <property type="molecule type" value="Genomic_DNA"/>
</dbReference>
<reference evidence="1 2" key="1">
    <citation type="submission" date="2020-08" db="EMBL/GenBank/DDBJ databases">
        <title>Genomic Encyclopedia of Type Strains, Phase IV (KMG-IV): sequencing the most valuable type-strain genomes for metagenomic binning, comparative biology and taxonomic classification.</title>
        <authorList>
            <person name="Goeker M."/>
        </authorList>
    </citation>
    <scope>NUCLEOTIDE SEQUENCE [LARGE SCALE GENOMIC DNA]</scope>
    <source>
        <strain evidence="1 2">DSM 21769</strain>
    </source>
</reference>
<proteinExistence type="predicted"/>
<dbReference type="AlphaFoldDB" id="A0A841PLG6"/>
<sequence>MTEYNEKLQELKKAQEKKDFGEVLRLSNELKQITPAEGDERE</sequence>